<name>A0A1V9YPK4_ACHHY</name>
<comment type="caution">
    <text evidence="1">The sequence shown here is derived from an EMBL/GenBank/DDBJ whole genome shotgun (WGS) entry which is preliminary data.</text>
</comment>
<dbReference type="PANTHER" id="PTHR47467">
    <property type="entry name" value="OS01G0867200 PROTEIN"/>
    <property type="match status" value="1"/>
</dbReference>
<organism evidence="1 2">
    <name type="scientific">Achlya hypogyna</name>
    <name type="common">Oomycete</name>
    <name type="synonym">Protoachlya hypogyna</name>
    <dbReference type="NCBI Taxonomy" id="1202772"/>
    <lineage>
        <taxon>Eukaryota</taxon>
        <taxon>Sar</taxon>
        <taxon>Stramenopiles</taxon>
        <taxon>Oomycota</taxon>
        <taxon>Saprolegniomycetes</taxon>
        <taxon>Saprolegniales</taxon>
        <taxon>Achlyaceae</taxon>
        <taxon>Achlya</taxon>
    </lineage>
</organism>
<dbReference type="Gene3D" id="2.130.10.10">
    <property type="entry name" value="YVTN repeat-like/Quinoprotein amine dehydrogenase"/>
    <property type="match status" value="1"/>
</dbReference>
<accession>A0A1V9YPK4</accession>
<dbReference type="OrthoDB" id="1879717at2759"/>
<evidence type="ECO:0000313" key="1">
    <source>
        <dbReference type="EMBL" id="OQR87634.1"/>
    </source>
</evidence>
<dbReference type="PANTHER" id="PTHR47467:SF1">
    <property type="entry name" value="WD40 REPEAT-CONTAINING PROTEIN"/>
    <property type="match status" value="1"/>
</dbReference>
<dbReference type="SUPFAM" id="SSF101908">
    <property type="entry name" value="Putative isomerase YbhE"/>
    <property type="match status" value="1"/>
</dbReference>
<protein>
    <submittedName>
        <fullName evidence="1">Uncharacterized protein</fullName>
    </submittedName>
</protein>
<dbReference type="STRING" id="1202772.A0A1V9YPK4"/>
<dbReference type="InterPro" id="IPR015943">
    <property type="entry name" value="WD40/YVTN_repeat-like_dom_sf"/>
</dbReference>
<keyword evidence="2" id="KW-1185">Reference proteome</keyword>
<gene>
    <name evidence="1" type="ORF">ACHHYP_08428</name>
</gene>
<dbReference type="Proteomes" id="UP000243579">
    <property type="component" value="Unassembled WGS sequence"/>
</dbReference>
<sequence length="441" mass="48130">MSRASQAMSTEENTLMTETGDVVIEYKGMKGRAAHERKQIKKDEQQSETLSTLQRGILSEAKFSAGSIQPTRFRCTNAAMGAFSFTYASGKDVYQGHVNLTLDADEQAAVKQGTQGVNISNIVKMKAISSNKILSAPAHKYEIQSLKILYKAIAVRPVSHQDSLIGSIDARGATFIYKKSTGANDGASPQRKKQKHQHYESHEVVAATTAEMGSAGIAFDPTTGSNLLATAHFYSKELRFFDCNTLQSSWVQPTVMHPTALAFSPTLASTAVVAEYNQFSIWDAKSNTRVAREGAPSQGCLYAIACSPDGHSIAMGGEDKVAYIYDTRMWKLRNRWRCPLKYEMAYLAFSPNEPSLCYVAGLDNELMCGRYDGAKEKKKKDAVAAPAYSPSILQQNHRLGFRGDSRWIGLDIVSADGQDIGFGICESGSAYAISPAHHMVG</sequence>
<dbReference type="EMBL" id="JNBR01001430">
    <property type="protein sequence ID" value="OQR87634.1"/>
    <property type="molecule type" value="Genomic_DNA"/>
</dbReference>
<evidence type="ECO:0000313" key="2">
    <source>
        <dbReference type="Proteomes" id="UP000243579"/>
    </source>
</evidence>
<dbReference type="AlphaFoldDB" id="A0A1V9YPK4"/>
<proteinExistence type="predicted"/>
<reference evidence="1 2" key="1">
    <citation type="journal article" date="2014" name="Genome Biol. Evol.">
        <title>The secreted proteins of Achlya hypogyna and Thraustotheca clavata identify the ancestral oomycete secretome and reveal gene acquisitions by horizontal gene transfer.</title>
        <authorList>
            <person name="Misner I."/>
            <person name="Blouin N."/>
            <person name="Leonard G."/>
            <person name="Richards T.A."/>
            <person name="Lane C.E."/>
        </authorList>
    </citation>
    <scope>NUCLEOTIDE SEQUENCE [LARGE SCALE GENOMIC DNA]</scope>
    <source>
        <strain evidence="1 2">ATCC 48635</strain>
    </source>
</reference>